<accession>G5II80</accession>
<dbReference type="HOGENOM" id="CLU_3118660_0_0_9"/>
<organism evidence="1 2">
    <name type="scientific">Hungatella hathewayi WAL-18680</name>
    <dbReference type="NCBI Taxonomy" id="742737"/>
    <lineage>
        <taxon>Bacteria</taxon>
        <taxon>Bacillati</taxon>
        <taxon>Bacillota</taxon>
        <taxon>Clostridia</taxon>
        <taxon>Lachnospirales</taxon>
        <taxon>Lachnospiraceae</taxon>
        <taxon>Hungatella</taxon>
    </lineage>
</organism>
<sequence>MAERTFKSGSIWMNIGEVASQTGILGHSCYQCALFYDSCRMAPQTPVLSE</sequence>
<dbReference type="AlphaFoldDB" id="G5II80"/>
<reference evidence="1 2" key="1">
    <citation type="submission" date="2011-08" db="EMBL/GenBank/DDBJ databases">
        <title>The Genome Sequence of Clostridium hathewayi WAL-18680.</title>
        <authorList>
            <consortium name="The Broad Institute Genome Sequencing Platform"/>
            <person name="Earl A."/>
            <person name="Ward D."/>
            <person name="Feldgarden M."/>
            <person name="Gevers D."/>
            <person name="Finegold S.M."/>
            <person name="Summanen P.H."/>
            <person name="Molitoris D.R."/>
            <person name="Song M."/>
            <person name="Daigneault M."/>
            <person name="Allen-Vercoe E."/>
            <person name="Young S.K."/>
            <person name="Zeng Q."/>
            <person name="Gargeya S."/>
            <person name="Fitzgerald M."/>
            <person name="Haas B."/>
            <person name="Abouelleil A."/>
            <person name="Alvarado L."/>
            <person name="Arachchi H.M."/>
            <person name="Berlin A."/>
            <person name="Brown A."/>
            <person name="Chapman S.B."/>
            <person name="Chen Z."/>
            <person name="Dunbar C."/>
            <person name="Freedman E."/>
            <person name="Gearin G."/>
            <person name="Gellesch M."/>
            <person name="Goldberg J."/>
            <person name="Griggs A."/>
            <person name="Gujja S."/>
            <person name="Heiman D."/>
            <person name="Howarth C."/>
            <person name="Larson L."/>
            <person name="Lui A."/>
            <person name="MacDonald P.J.P."/>
            <person name="Montmayeur A."/>
            <person name="Murphy C."/>
            <person name="Neiman D."/>
            <person name="Pearson M."/>
            <person name="Priest M."/>
            <person name="Roberts A."/>
            <person name="Saif S."/>
            <person name="Shea T."/>
            <person name="Shenoy N."/>
            <person name="Sisk P."/>
            <person name="Stolte C."/>
            <person name="Sykes S."/>
            <person name="Wortman J."/>
            <person name="Nusbaum C."/>
            <person name="Birren B."/>
        </authorList>
    </citation>
    <scope>NUCLEOTIDE SEQUENCE [LARGE SCALE GENOMIC DNA]</scope>
    <source>
        <strain evidence="1 2">WAL-18680</strain>
    </source>
</reference>
<name>G5II80_9FIRM</name>
<evidence type="ECO:0000313" key="2">
    <source>
        <dbReference type="Proteomes" id="UP000005384"/>
    </source>
</evidence>
<dbReference type="RefSeq" id="WP_006781187.1">
    <property type="nucleotide sequence ID" value="NZ_CP040506.1"/>
</dbReference>
<dbReference type="EMBL" id="ADLN01000084">
    <property type="protein sequence ID" value="EHI58816.1"/>
    <property type="molecule type" value="Genomic_DNA"/>
</dbReference>
<evidence type="ECO:0000313" key="1">
    <source>
        <dbReference type="EMBL" id="EHI58816.1"/>
    </source>
</evidence>
<keyword evidence="2" id="KW-1185">Reference proteome</keyword>
<protein>
    <submittedName>
        <fullName evidence="1">Uncharacterized protein</fullName>
    </submittedName>
</protein>
<comment type="caution">
    <text evidence="1">The sequence shown here is derived from an EMBL/GenBank/DDBJ whole genome shotgun (WGS) entry which is preliminary data.</text>
</comment>
<dbReference type="Proteomes" id="UP000005384">
    <property type="component" value="Unassembled WGS sequence"/>
</dbReference>
<proteinExistence type="predicted"/>
<gene>
    <name evidence="1" type="ORF">HMPREF9473_03208</name>
</gene>
<dbReference type="PATRIC" id="fig|742737.3.peg.3185"/>